<protein>
    <submittedName>
        <fullName evidence="2">HNH endonuclease</fullName>
    </submittedName>
</protein>
<keyword evidence="2" id="KW-0540">Nuclease</keyword>
<dbReference type="GO" id="GO:0004519">
    <property type="term" value="F:endonuclease activity"/>
    <property type="evidence" value="ECO:0007669"/>
    <property type="project" value="UniProtKB-KW"/>
</dbReference>
<dbReference type="Pfam" id="PF13391">
    <property type="entry name" value="HNH_2"/>
    <property type="match status" value="1"/>
</dbReference>
<evidence type="ECO:0000313" key="2">
    <source>
        <dbReference type="EMBL" id="MCZ4296639.1"/>
    </source>
</evidence>
<reference evidence="2" key="1">
    <citation type="submission" date="2022-12" db="EMBL/GenBank/DDBJ databases">
        <title>Bacterial isolates from different developmental stages of Nematostella vectensis.</title>
        <authorList>
            <person name="Fraune S."/>
        </authorList>
    </citation>
    <scope>NUCLEOTIDE SEQUENCE</scope>
    <source>
        <strain evidence="2">G21632-S1</strain>
    </source>
</reference>
<accession>A0ABT4LU15</accession>
<evidence type="ECO:0000313" key="3">
    <source>
        <dbReference type="Proteomes" id="UP001083770"/>
    </source>
</evidence>
<keyword evidence="2" id="KW-0255">Endonuclease</keyword>
<name>A0ABT4LU15_9PROT</name>
<proteinExistence type="predicted"/>
<keyword evidence="2" id="KW-0378">Hydrolase</keyword>
<organism evidence="2 3">
    <name type="scientific">Henriciella marina</name>
    <dbReference type="NCBI Taxonomy" id="453851"/>
    <lineage>
        <taxon>Bacteria</taxon>
        <taxon>Pseudomonadati</taxon>
        <taxon>Pseudomonadota</taxon>
        <taxon>Alphaproteobacteria</taxon>
        <taxon>Hyphomonadales</taxon>
        <taxon>Hyphomonadaceae</taxon>
        <taxon>Henriciella</taxon>
    </lineage>
</organism>
<feature type="domain" description="HNH nuclease" evidence="1">
    <location>
        <begin position="353"/>
        <end position="403"/>
    </location>
</feature>
<keyword evidence="3" id="KW-1185">Reference proteome</keyword>
<sequence length="456" mass="51004">MSDINRLVTFVYDWMRSNGCVEIPSKSANSNRVRLDAWRHVTSQRPIGLEQQKTMVNFWLRRSDVPGSLPEGVKFTPKSWDGEKWSDPEGNPDVRGAGANSNLLHFDGFEGYDLVRLGVREIEEAQTILDAVFDTSSSVPSRKKAFLLKVNGRLHCPGNICHPASATEWEGGEVLLHDETPRELTGEGLQEGSEIAPGDSLWIWTHEYDELVPGRGLIATAEVGAVGRRAAEQTVTLNNVQLLPRPAGFKDGFLETTGSALIEYLRSSRHRRVYQMSEQDVTAIRNRLDAWDGEQSRRTEAATKHLSDWDGLISQTKGDVLSELAERAVSTRKPRPHQHAFRTALLAAYEGRCCVTGLAISEALEAAHILPHTGDARFDVVENGLLLRRDLHTLFDAFLWSINPETSKVVLAKPLINSPYREFEGKVAGKLAAKQTLRFHYMQFKKRAAERDQETA</sequence>
<evidence type="ECO:0000259" key="1">
    <source>
        <dbReference type="Pfam" id="PF13391"/>
    </source>
</evidence>
<dbReference type="EMBL" id="JAPWGW010000001">
    <property type="protein sequence ID" value="MCZ4296639.1"/>
    <property type="molecule type" value="Genomic_DNA"/>
</dbReference>
<gene>
    <name evidence="2" type="ORF">O4G74_01080</name>
</gene>
<comment type="caution">
    <text evidence="2">The sequence shown here is derived from an EMBL/GenBank/DDBJ whole genome shotgun (WGS) entry which is preliminary data.</text>
</comment>
<dbReference type="Proteomes" id="UP001083770">
    <property type="component" value="Unassembled WGS sequence"/>
</dbReference>
<dbReference type="InterPro" id="IPR003615">
    <property type="entry name" value="HNH_nuc"/>
</dbReference>
<dbReference type="RefSeq" id="WP_269400827.1">
    <property type="nucleotide sequence ID" value="NZ_JAPWGW010000001.1"/>
</dbReference>